<evidence type="ECO:0000313" key="9">
    <source>
        <dbReference type="Proteomes" id="UP000807342"/>
    </source>
</evidence>
<protein>
    <recommendedName>
        <fullName evidence="3">Importin-13</fullName>
    </recommendedName>
</protein>
<dbReference type="Gene3D" id="1.25.10.10">
    <property type="entry name" value="Leucine-rich Repeat Variant"/>
    <property type="match status" value="2"/>
</dbReference>
<comment type="subcellular location">
    <subcellularLocation>
        <location evidence="1">Nucleus</location>
    </subcellularLocation>
</comment>
<organism evidence="8 9">
    <name type="scientific">Macrolepiota fuliginosa MF-IS2</name>
    <dbReference type="NCBI Taxonomy" id="1400762"/>
    <lineage>
        <taxon>Eukaryota</taxon>
        <taxon>Fungi</taxon>
        <taxon>Dikarya</taxon>
        <taxon>Basidiomycota</taxon>
        <taxon>Agaricomycotina</taxon>
        <taxon>Agaricomycetes</taxon>
        <taxon>Agaricomycetidae</taxon>
        <taxon>Agaricales</taxon>
        <taxon>Agaricineae</taxon>
        <taxon>Agaricaceae</taxon>
        <taxon>Macrolepiota</taxon>
    </lineage>
</organism>
<accession>A0A9P6BXY4</accession>
<evidence type="ECO:0000256" key="3">
    <source>
        <dbReference type="ARBA" id="ARBA00016020"/>
    </source>
</evidence>
<dbReference type="InterPro" id="IPR040520">
    <property type="entry name" value="Importin_rep_3"/>
</dbReference>
<dbReference type="SUPFAM" id="SSF48371">
    <property type="entry name" value="ARM repeat"/>
    <property type="match status" value="1"/>
</dbReference>
<dbReference type="InterPro" id="IPR011989">
    <property type="entry name" value="ARM-like"/>
</dbReference>
<dbReference type="Pfam" id="PF18773">
    <property type="entry name" value="Importin_rep"/>
    <property type="match status" value="1"/>
</dbReference>
<dbReference type="InterPro" id="IPR051345">
    <property type="entry name" value="Importin_beta-like_NTR"/>
</dbReference>
<dbReference type="GO" id="GO:0006606">
    <property type="term" value="P:protein import into nucleus"/>
    <property type="evidence" value="ECO:0007669"/>
    <property type="project" value="TreeGrafter"/>
</dbReference>
<dbReference type="PANTHER" id="PTHR12363:SF33">
    <property type="entry name" value="IMPORTIN-13"/>
    <property type="match status" value="1"/>
</dbReference>
<dbReference type="InterPro" id="IPR040709">
    <property type="entry name" value="Importin_rep_1"/>
</dbReference>
<evidence type="ECO:0000259" key="7">
    <source>
        <dbReference type="Pfam" id="PF08389"/>
    </source>
</evidence>
<evidence type="ECO:0000256" key="1">
    <source>
        <dbReference type="ARBA" id="ARBA00004123"/>
    </source>
</evidence>
<dbReference type="EMBL" id="MU151454">
    <property type="protein sequence ID" value="KAF9443602.1"/>
    <property type="molecule type" value="Genomic_DNA"/>
</dbReference>
<name>A0A9P6BXY4_9AGAR</name>
<evidence type="ECO:0000256" key="2">
    <source>
        <dbReference type="ARBA" id="ARBA00007991"/>
    </source>
</evidence>
<dbReference type="PANTHER" id="PTHR12363">
    <property type="entry name" value="TRANSPORTIN 3 AND IMPORTIN 13"/>
    <property type="match status" value="1"/>
</dbReference>
<comment type="similarity">
    <text evidence="2">Belongs to the importin beta family.</text>
</comment>
<feature type="domain" description="Exportin-1/Importin-beta-like" evidence="7">
    <location>
        <begin position="114"/>
        <end position="256"/>
    </location>
</feature>
<dbReference type="Pfam" id="PF18806">
    <property type="entry name" value="Importin_rep_3"/>
    <property type="match status" value="1"/>
</dbReference>
<keyword evidence="6" id="KW-0539">Nucleus</keyword>
<evidence type="ECO:0000256" key="5">
    <source>
        <dbReference type="ARBA" id="ARBA00022737"/>
    </source>
</evidence>
<keyword evidence="4" id="KW-0813">Transport</keyword>
<reference evidence="8" key="1">
    <citation type="submission" date="2020-11" db="EMBL/GenBank/DDBJ databases">
        <authorList>
            <consortium name="DOE Joint Genome Institute"/>
            <person name="Ahrendt S."/>
            <person name="Riley R."/>
            <person name="Andreopoulos W."/>
            <person name="Labutti K."/>
            <person name="Pangilinan J."/>
            <person name="Ruiz-Duenas F.J."/>
            <person name="Barrasa J.M."/>
            <person name="Sanchez-Garcia M."/>
            <person name="Camarero S."/>
            <person name="Miyauchi S."/>
            <person name="Serrano A."/>
            <person name="Linde D."/>
            <person name="Babiker R."/>
            <person name="Drula E."/>
            <person name="Ayuso-Fernandez I."/>
            <person name="Pacheco R."/>
            <person name="Padilla G."/>
            <person name="Ferreira P."/>
            <person name="Barriuso J."/>
            <person name="Kellner H."/>
            <person name="Castanera R."/>
            <person name="Alfaro M."/>
            <person name="Ramirez L."/>
            <person name="Pisabarro A.G."/>
            <person name="Kuo A."/>
            <person name="Tritt A."/>
            <person name="Lipzen A."/>
            <person name="He G."/>
            <person name="Yan M."/>
            <person name="Ng V."/>
            <person name="Cullen D."/>
            <person name="Martin F."/>
            <person name="Rosso M.-N."/>
            <person name="Henrissat B."/>
            <person name="Hibbett D."/>
            <person name="Martinez A.T."/>
            <person name="Grigoriev I.V."/>
        </authorList>
    </citation>
    <scope>NUCLEOTIDE SEQUENCE</scope>
    <source>
        <strain evidence="8">MF-IS2</strain>
    </source>
</reference>
<dbReference type="AlphaFoldDB" id="A0A9P6BXY4"/>
<evidence type="ECO:0000313" key="8">
    <source>
        <dbReference type="EMBL" id="KAF9443602.1"/>
    </source>
</evidence>
<dbReference type="InterPro" id="IPR016024">
    <property type="entry name" value="ARM-type_fold"/>
</dbReference>
<dbReference type="InterPro" id="IPR013598">
    <property type="entry name" value="Exportin-1/Importin-b-like"/>
</dbReference>
<dbReference type="Pfam" id="PF08389">
    <property type="entry name" value="Xpo1"/>
    <property type="match status" value="1"/>
</dbReference>
<dbReference type="GO" id="GO:0005634">
    <property type="term" value="C:nucleus"/>
    <property type="evidence" value="ECO:0007669"/>
    <property type="project" value="UniProtKB-SubCell"/>
</dbReference>
<gene>
    <name evidence="8" type="ORF">P691DRAFT_808711</name>
</gene>
<keyword evidence="9" id="KW-1185">Reference proteome</keyword>
<proteinExistence type="inferred from homology"/>
<evidence type="ECO:0000256" key="6">
    <source>
        <dbReference type="ARBA" id="ARBA00023242"/>
    </source>
</evidence>
<dbReference type="GO" id="GO:0005737">
    <property type="term" value="C:cytoplasm"/>
    <property type="evidence" value="ECO:0007669"/>
    <property type="project" value="TreeGrafter"/>
</dbReference>
<keyword evidence="5" id="KW-0677">Repeat</keyword>
<sequence>MIDTSFLPSLQQSDIHQAIQLILQAYASPSSLASPDDLKRLQHELFEIQKRPEAWGLVIPLLEHADQNVQFFGAHTAQVKIARDWEFFPKERAEALRDLMIQLTAHAVAIGRGKFILRKLFVALTSLALKLVPGHPTRWPNWIMGCVTMFSGRGAPTEHIHDFLAIVAEEVPDADLLGPSKAQMSQSLMDAVPMVAQAITSSILSTSPPSHIQSALRCLQAWMTIFPTSDLTPIIPMLISLLNPPDEDIFISASDTLQEILSKSALSDGSGTRTLTEPLLFWLDRVGTVIVREVVSSGDVSPVARSTCKLIVALGDHSTQYLATNVASRIVTSINVPPSLQVEMQPSPMHPQGQRAQIAKSHLVHSFLRLMLAFTGLPGYFGVDEDESEMTLGFWYLFQEALWATDYHTEDGEGDVGEFAEPIVSGDAREKEQVRVAKAVYIELVQVLRRKVMFPPSGSGWSKDQVDKFQVYRRDVGDTLINAYYVLREDMLGYYINDLVQRLNAKREEDGWQEMEATLHCVMSIQEAIDLTENSPHLPRLFGPEVLGRLPQTGQPRVRRTMLGVIGAYSSWFANLPNLSRPASSSATPAMTPTSTPIALPSFAESSQQSFQSQVQQPTQRQTQAQALLLSALSYVVNALPNQALCLQAGVALRNLCDANRKALAPHIAAFGELHGGLGSVPDSEKGKVLQSIASVVQALPPEQEIPPLEAIVNPIVQKLAEALQSAASLPDEARALAILQLEILSGVAKGLTHTTEGLIEGELEPTELEKINVARGDVRMAKLREAVFGVVRSVVEIWSADAGVGHALSDLFKSITSLPTDITLISLPAGPLLELVCMAIQRQVTAAWISLATILIAQLNPPVFALSLKPGPKPEAEAVVREALPVLLRAALGMMGMAGAMESNPDIVQEFFVCMDRVAQDFTPQFYQLPEGALDALMQCAITALSLQERYSLVAASNFLSSLIHRSALTDELMPHKCALVARHGRPLMRAVLQGFAGVAPRSVVPNLIEVLGTLMSRAGTRVETNDSGTASEWMKDVIYAPDFILSKATMEDKEKFVKGIVGSRSLRKTRDAANQFTLVARGLEGSNFGYASVTM</sequence>
<dbReference type="OrthoDB" id="2016913at2759"/>
<dbReference type="Proteomes" id="UP000807342">
    <property type="component" value="Unassembled WGS sequence"/>
</dbReference>
<evidence type="ECO:0000256" key="4">
    <source>
        <dbReference type="ARBA" id="ARBA00022448"/>
    </source>
</evidence>
<comment type="caution">
    <text evidence="8">The sequence shown here is derived from an EMBL/GenBank/DDBJ whole genome shotgun (WGS) entry which is preliminary data.</text>
</comment>